<keyword evidence="3" id="KW-1185">Reference proteome</keyword>
<organism evidence="2 3">
    <name type="scientific">Kitasatospora kazusensis</name>
    <dbReference type="NCBI Taxonomy" id="407974"/>
    <lineage>
        <taxon>Bacteria</taxon>
        <taxon>Bacillati</taxon>
        <taxon>Actinomycetota</taxon>
        <taxon>Actinomycetes</taxon>
        <taxon>Kitasatosporales</taxon>
        <taxon>Streptomycetaceae</taxon>
        <taxon>Kitasatospora</taxon>
    </lineage>
</organism>
<proteinExistence type="predicted"/>
<dbReference type="EMBL" id="BAAANT010000008">
    <property type="protein sequence ID" value="GAA2137870.1"/>
    <property type="molecule type" value="Genomic_DNA"/>
</dbReference>
<gene>
    <name evidence="2" type="ORF">GCM10009760_18740</name>
</gene>
<dbReference type="Proteomes" id="UP001422759">
    <property type="component" value="Unassembled WGS sequence"/>
</dbReference>
<name>A0ABN2Z7D6_9ACTN</name>
<evidence type="ECO:0000313" key="3">
    <source>
        <dbReference type="Proteomes" id="UP001422759"/>
    </source>
</evidence>
<evidence type="ECO:0000313" key="2">
    <source>
        <dbReference type="EMBL" id="GAA2137870.1"/>
    </source>
</evidence>
<feature type="region of interest" description="Disordered" evidence="1">
    <location>
        <begin position="68"/>
        <end position="161"/>
    </location>
</feature>
<accession>A0ABN2Z7D6</accession>
<feature type="region of interest" description="Disordered" evidence="1">
    <location>
        <begin position="41"/>
        <end position="60"/>
    </location>
</feature>
<evidence type="ECO:0000256" key="1">
    <source>
        <dbReference type="SAM" id="MobiDB-lite"/>
    </source>
</evidence>
<reference evidence="2 3" key="1">
    <citation type="journal article" date="2019" name="Int. J. Syst. Evol. Microbiol.">
        <title>The Global Catalogue of Microorganisms (GCM) 10K type strain sequencing project: providing services to taxonomists for standard genome sequencing and annotation.</title>
        <authorList>
            <consortium name="The Broad Institute Genomics Platform"/>
            <consortium name="The Broad Institute Genome Sequencing Center for Infectious Disease"/>
            <person name="Wu L."/>
            <person name="Ma J."/>
        </authorList>
    </citation>
    <scope>NUCLEOTIDE SEQUENCE [LARGE SCALE GENOMIC DNA]</scope>
    <source>
        <strain evidence="2 3">JCM 14560</strain>
    </source>
</reference>
<sequence>MQDAISPERWLARRARMRERHGTASDSGLPLGLAVRLLPTPTASEASGPGRIDGPRADTLRSRVRLLKTPTAQLGVNGGTQHPDKRKAGGHGPTLADEVEHLLPTPRASDGTKGSPNQHGSKGDLTLSSAAYRIGAPMARRSRGGRSSPVPLPGQLTIEDA</sequence>
<protein>
    <submittedName>
        <fullName evidence="2">Uncharacterized protein</fullName>
    </submittedName>
</protein>
<comment type="caution">
    <text evidence="2">The sequence shown here is derived from an EMBL/GenBank/DDBJ whole genome shotgun (WGS) entry which is preliminary data.</text>
</comment>